<dbReference type="Proteomes" id="UP000030688">
    <property type="component" value="Unassembled WGS sequence"/>
</dbReference>
<feature type="region of interest" description="Disordered" evidence="2">
    <location>
        <begin position="173"/>
        <end position="254"/>
    </location>
</feature>
<feature type="compositionally biased region" description="Basic and acidic residues" evidence="2">
    <location>
        <begin position="372"/>
        <end position="390"/>
    </location>
</feature>
<feature type="compositionally biased region" description="Low complexity" evidence="2">
    <location>
        <begin position="391"/>
        <end position="406"/>
    </location>
</feature>
<reference evidence="3 4" key="2">
    <citation type="submission" date="2013-02" db="EMBL/GenBank/DDBJ databases">
        <title>The Genome Sequence of Plasmodium falciparum 7G8.</title>
        <authorList>
            <consortium name="The Broad Institute Genome Sequencing Platform"/>
            <consortium name="The Broad Institute Genome Sequencing Center for Infectious Disease"/>
            <person name="Neafsey D."/>
            <person name="Cheeseman I."/>
            <person name="Volkman S."/>
            <person name="Adams J."/>
            <person name="Walker B."/>
            <person name="Young S.K."/>
            <person name="Zeng Q."/>
            <person name="Gargeya S."/>
            <person name="Fitzgerald M."/>
            <person name="Haas B."/>
            <person name="Abouelleil A."/>
            <person name="Alvarado L."/>
            <person name="Arachchi H.M."/>
            <person name="Berlin A.M."/>
            <person name="Chapman S.B."/>
            <person name="Dewar J."/>
            <person name="Goldberg J."/>
            <person name="Griggs A."/>
            <person name="Gujja S."/>
            <person name="Hansen M."/>
            <person name="Howarth C."/>
            <person name="Imamovic A."/>
            <person name="Larimer J."/>
            <person name="McCowan C."/>
            <person name="Murphy C."/>
            <person name="Neiman D."/>
            <person name="Pearson M."/>
            <person name="Priest M."/>
            <person name="Roberts A."/>
            <person name="Saif S."/>
            <person name="Shea T."/>
            <person name="Sisk P."/>
            <person name="Sykes S."/>
            <person name="Wortman J."/>
            <person name="Nusbaum C."/>
            <person name="Birren B."/>
        </authorList>
    </citation>
    <scope>NUCLEOTIDE SEQUENCE [LARGE SCALE GENOMIC DNA]</scope>
    <source>
        <strain evidence="3 4">7G8</strain>
    </source>
</reference>
<feature type="compositionally biased region" description="Polar residues" evidence="2">
    <location>
        <begin position="205"/>
        <end position="249"/>
    </location>
</feature>
<feature type="compositionally biased region" description="Basic and acidic residues" evidence="2">
    <location>
        <begin position="173"/>
        <end position="189"/>
    </location>
</feature>
<name>W7EYJ5_PLAF8</name>
<gene>
    <name evidence="3" type="ORF">PFBG_03753</name>
</gene>
<dbReference type="EMBL" id="KE123626">
    <property type="protein sequence ID" value="EUR69539.1"/>
    <property type="molecule type" value="Genomic_DNA"/>
</dbReference>
<evidence type="ECO:0000313" key="4">
    <source>
        <dbReference type="Proteomes" id="UP000030688"/>
    </source>
</evidence>
<protein>
    <submittedName>
        <fullName evidence="3">Uncharacterized protein</fullName>
    </submittedName>
</protein>
<organism evidence="3 4">
    <name type="scientific">Plasmodium falciparum (isolate 7G8)</name>
    <dbReference type="NCBI Taxonomy" id="57266"/>
    <lineage>
        <taxon>Eukaryota</taxon>
        <taxon>Sar</taxon>
        <taxon>Alveolata</taxon>
        <taxon>Apicomplexa</taxon>
        <taxon>Aconoidasida</taxon>
        <taxon>Haemosporida</taxon>
        <taxon>Plasmodiidae</taxon>
        <taxon>Plasmodium</taxon>
        <taxon>Plasmodium (Laverania)</taxon>
    </lineage>
</organism>
<feature type="region of interest" description="Disordered" evidence="2">
    <location>
        <begin position="372"/>
        <end position="406"/>
    </location>
</feature>
<evidence type="ECO:0000256" key="2">
    <source>
        <dbReference type="SAM" id="MobiDB-lite"/>
    </source>
</evidence>
<sequence>MKEKEHIKYIEENKENTSEKDILHNFLEKIYNVNPLSNYIKNDKESTQILKSDYEKKENEDKKYLIQKNNISVEEIEKKEDNEDDNYNNNNNKDDNVICEEKKKKNIFMTKISHMNHYDIFYQMEKQRIKNFKEKKNYYRNTPNNIGNKGLLKNAYTNNSHIIRNIINKKKEEEYENNKMSSEDEKNGDMSDDNMQSDDMANDNTQSDDMANDNTQSDDMANDNTPNDDMANDNTPNDDMANDNTSNDDMANDNILTKERIEKIIIDMKAREEKKKKLLQMRNKNLKYNRVNKENIINMVEKKLDNKNSDKDEIDDLFDLEEEVEIFVTESEESFLKIDDKGPGNFKKTHIYRESPHMKGNNMNEYFKNKYESSNEDNKSYSNKSDRENDMYSSNNNNMSNHNNILYSNSNKLTSYSNILGNKNNNLYNQNSIISSHNIRSSDYKNIEDEDINIKPYNEYINSESVEELFNYIMKDIHMKNTYKKDKHSLPYNDYLSKDSAYIYFDFEKKKLDSQEKHSYDITMNSFYDIYKNIYHNGVEFDNNDNNNNNNNNNNNKYNNYNNYNNYNLYEYKSSTNYKNDDPSTNYSFEKILKQKDNYHQRKSLMNDNNKNDDILSKVMNNLNGLNKKIKSIEINYNFEKQKKNIIHSNNDMYRNNINTHNKKNLYSFDTTSRNKYESHYSNYYVE</sequence>
<dbReference type="AlphaFoldDB" id="W7EYJ5"/>
<evidence type="ECO:0000256" key="1">
    <source>
        <dbReference type="SAM" id="Coils"/>
    </source>
</evidence>
<keyword evidence="1" id="KW-0175">Coiled coil</keyword>
<feature type="region of interest" description="Disordered" evidence="2">
    <location>
        <begin position="76"/>
        <end position="95"/>
    </location>
</feature>
<accession>W7EYJ5</accession>
<proteinExistence type="predicted"/>
<reference evidence="4" key="1">
    <citation type="submission" date="2007-11" db="EMBL/GenBank/DDBJ databases">
        <authorList>
            <consortium name="The Broad Institute Genome Sequencing Platform"/>
            <person name="Volkman S.K."/>
            <person name="Daily J.P."/>
            <person name="Sarr O."/>
            <person name="Ndiaye D."/>
            <person name="Ndir O."/>
            <person name="Mboup S."/>
            <person name="Lukens A."/>
            <person name="Stange-Thomann N."/>
            <person name="Mauceli E."/>
            <person name="Gnerre S."/>
            <person name="Jaffe D."/>
            <person name="Zainoun J."/>
            <person name="Wiegand R.C."/>
            <person name="Birren B."/>
            <person name="Galagan J."/>
            <person name="Lander E."/>
            <person name="Wirth D.F."/>
        </authorList>
    </citation>
    <scope>NUCLEOTIDE SEQUENCE [LARGE SCALE GENOMIC DNA]</scope>
    <source>
        <strain evidence="4">7G8</strain>
    </source>
</reference>
<feature type="coiled-coil region" evidence="1">
    <location>
        <begin position="616"/>
        <end position="643"/>
    </location>
</feature>
<evidence type="ECO:0000313" key="3">
    <source>
        <dbReference type="EMBL" id="EUR69539.1"/>
    </source>
</evidence>